<evidence type="ECO:0008006" key="9">
    <source>
        <dbReference type="Google" id="ProtNLM"/>
    </source>
</evidence>
<proteinExistence type="inferred from homology"/>
<feature type="domain" description="Phenol hydroxylase-like C-terminal dimerisation" evidence="6">
    <location>
        <begin position="480"/>
        <end position="657"/>
    </location>
</feature>
<evidence type="ECO:0000256" key="2">
    <source>
        <dbReference type="ARBA" id="ARBA00022630"/>
    </source>
</evidence>
<dbReference type="CDD" id="cd02979">
    <property type="entry name" value="PHOX_C"/>
    <property type="match status" value="1"/>
</dbReference>
<dbReference type="OrthoDB" id="1716816at2759"/>
<dbReference type="SUPFAM" id="SSF51905">
    <property type="entry name" value="FAD/NAD(P)-binding domain"/>
    <property type="match status" value="1"/>
</dbReference>
<comment type="similarity">
    <text evidence="1">Belongs to the PheA/TfdB FAD monooxygenase family.</text>
</comment>
<dbReference type="Gene3D" id="3.50.50.60">
    <property type="entry name" value="FAD/NAD(P)-binding domain"/>
    <property type="match status" value="1"/>
</dbReference>
<protein>
    <recommendedName>
        <fullName evidence="9">FAD-binding domain-containing protein</fullName>
    </recommendedName>
</protein>
<accession>A0A2T3AUB4</accession>
<reference evidence="7 8" key="1">
    <citation type="journal article" date="2018" name="New Phytol.">
        <title>Comparative genomics and transcriptomics depict ericoid mycorrhizal fungi as versatile saprotrophs and plant mutualists.</title>
        <authorList>
            <person name="Martino E."/>
            <person name="Morin E."/>
            <person name="Grelet G.A."/>
            <person name="Kuo A."/>
            <person name="Kohler A."/>
            <person name="Daghino S."/>
            <person name="Barry K.W."/>
            <person name="Cichocki N."/>
            <person name="Clum A."/>
            <person name="Dockter R.B."/>
            <person name="Hainaut M."/>
            <person name="Kuo R.C."/>
            <person name="LaButti K."/>
            <person name="Lindahl B.D."/>
            <person name="Lindquist E.A."/>
            <person name="Lipzen A."/>
            <person name="Khouja H.R."/>
            <person name="Magnuson J."/>
            <person name="Murat C."/>
            <person name="Ohm R.A."/>
            <person name="Singer S.W."/>
            <person name="Spatafora J.W."/>
            <person name="Wang M."/>
            <person name="Veneault-Fourrey C."/>
            <person name="Henrissat B."/>
            <person name="Grigoriev I.V."/>
            <person name="Martin F.M."/>
            <person name="Perotto S."/>
        </authorList>
    </citation>
    <scope>NUCLEOTIDE SEQUENCE [LARGE SCALE GENOMIC DNA]</scope>
    <source>
        <strain evidence="7 8">ATCC 22711</strain>
    </source>
</reference>
<evidence type="ECO:0000259" key="6">
    <source>
        <dbReference type="Pfam" id="PF07976"/>
    </source>
</evidence>
<dbReference type="InterPro" id="IPR036188">
    <property type="entry name" value="FAD/NAD-bd_sf"/>
</dbReference>
<dbReference type="Pfam" id="PF07976">
    <property type="entry name" value="Phe_hydrox_dim"/>
    <property type="match status" value="1"/>
</dbReference>
<dbReference type="InterPro" id="IPR050641">
    <property type="entry name" value="RIFMO-like"/>
</dbReference>
<dbReference type="InterPro" id="IPR036249">
    <property type="entry name" value="Thioredoxin-like_sf"/>
</dbReference>
<dbReference type="PRINTS" id="PR00420">
    <property type="entry name" value="RNGMNOXGNASE"/>
</dbReference>
<dbReference type="SUPFAM" id="SSF52833">
    <property type="entry name" value="Thioredoxin-like"/>
    <property type="match status" value="1"/>
</dbReference>
<evidence type="ECO:0000256" key="1">
    <source>
        <dbReference type="ARBA" id="ARBA00007801"/>
    </source>
</evidence>
<dbReference type="EMBL" id="KZ679015">
    <property type="protein sequence ID" value="PSS12270.1"/>
    <property type="molecule type" value="Genomic_DNA"/>
</dbReference>
<dbReference type="PANTHER" id="PTHR43004:SF15">
    <property type="entry name" value="MONOOXYGENASE, PUTATIVE (AFU_ORTHOLOGUE AFUA_6G03030)-RELATED"/>
    <property type="match status" value="1"/>
</dbReference>
<keyword evidence="3" id="KW-0274">FAD</keyword>
<evidence type="ECO:0000259" key="5">
    <source>
        <dbReference type="Pfam" id="PF01494"/>
    </source>
</evidence>
<feature type="domain" description="FAD-binding" evidence="5">
    <location>
        <begin position="40"/>
        <end position="438"/>
    </location>
</feature>
<dbReference type="GeneID" id="36569208"/>
<evidence type="ECO:0000256" key="3">
    <source>
        <dbReference type="ARBA" id="ARBA00022827"/>
    </source>
</evidence>
<keyword evidence="8" id="KW-1185">Reference proteome</keyword>
<dbReference type="InterPro" id="IPR002938">
    <property type="entry name" value="FAD-bd"/>
</dbReference>
<dbReference type="InterPro" id="IPR012941">
    <property type="entry name" value="Phe_hydrox_C_dim_dom"/>
</dbReference>
<evidence type="ECO:0000256" key="4">
    <source>
        <dbReference type="ARBA" id="ARBA00023002"/>
    </source>
</evidence>
<sequence>MPVFTEYSTSSRDLRVLPSFAPPVPRLSPKFKPEGSQEKYEVVIAGAGPAGLFLEVLLARYGLSDSSLLCVDAKPTSLKSGQADGLQPRTLEILKSMGLLEEILTEGCQMWEVAFWNPSSSKADGASGGIERTSIVRDVAVPARYPHEVTIHQGRIERILEDDLKRYSTRGVQRSTRVTKVHIDEEGDAEFPVVAEIEGPSGVRTVRTKHLVGADGAHSLVRRSMDLKLEGETSDFIWGVVDFVAETDFPDIRRRCAIHSDNGSVMVIPRERIATGEYLTRLYVHVQDEVKPDSDIAAEEGIEGENKTRAKARREKITMESIFAQAQEVFKPYKIRPRRDDAVDWWAAYQIGQRASKQFVKKDSKGINRVFIVGDACHTHSPKAGQGMNVSMMDSYNLSWKLIHSINGLTPHPAGAVDHILDTYQTERSTIAQQLIAFDKEFSYMFSGKIGTEDGKEGLTHEQFLEVFSTGNGFTSGCGIEYPDNVLVEQTTRDGIIEGNDYLQGVLRPGRRLLNVKVKRHADGNRRDLQDDFPSTGRFRILHFTTTDLLSPSGSSSTSLNAISSIIPLFPPGMIELVILHPLPQNTFVWSELPRVVKTEAEMRFHNGTELEDAYRVYGVSREKGAIAVVRPDGYIGTIADLNDTERVERYLKGCLREIN</sequence>
<dbReference type="Pfam" id="PF01494">
    <property type="entry name" value="FAD_binding_3"/>
    <property type="match status" value="1"/>
</dbReference>
<dbReference type="Proteomes" id="UP000241818">
    <property type="component" value="Unassembled WGS sequence"/>
</dbReference>
<dbReference type="PANTHER" id="PTHR43004">
    <property type="entry name" value="TRK SYSTEM POTASSIUM UPTAKE PROTEIN"/>
    <property type="match status" value="1"/>
</dbReference>
<dbReference type="AlphaFoldDB" id="A0A2T3AUB4"/>
<keyword evidence="2" id="KW-0285">Flavoprotein</keyword>
<evidence type="ECO:0000313" key="8">
    <source>
        <dbReference type="Proteomes" id="UP000241818"/>
    </source>
</evidence>
<organism evidence="7 8">
    <name type="scientific">Amorphotheca resinae ATCC 22711</name>
    <dbReference type="NCBI Taxonomy" id="857342"/>
    <lineage>
        <taxon>Eukaryota</taxon>
        <taxon>Fungi</taxon>
        <taxon>Dikarya</taxon>
        <taxon>Ascomycota</taxon>
        <taxon>Pezizomycotina</taxon>
        <taxon>Leotiomycetes</taxon>
        <taxon>Helotiales</taxon>
        <taxon>Amorphothecaceae</taxon>
        <taxon>Amorphotheca</taxon>
    </lineage>
</organism>
<dbReference type="Gene3D" id="3.30.9.10">
    <property type="entry name" value="D-Amino Acid Oxidase, subunit A, domain 2"/>
    <property type="match status" value="1"/>
</dbReference>
<dbReference type="Gene3D" id="3.40.30.20">
    <property type="match status" value="1"/>
</dbReference>
<name>A0A2T3AUB4_AMORE</name>
<dbReference type="SUPFAM" id="SSF54373">
    <property type="entry name" value="FAD-linked reductases, C-terminal domain"/>
    <property type="match status" value="1"/>
</dbReference>
<evidence type="ECO:0000313" key="7">
    <source>
        <dbReference type="EMBL" id="PSS12270.1"/>
    </source>
</evidence>
<dbReference type="GO" id="GO:0016709">
    <property type="term" value="F:oxidoreductase activity, acting on paired donors, with incorporation or reduction of molecular oxygen, NAD(P)H as one donor, and incorporation of one atom of oxygen"/>
    <property type="evidence" value="ECO:0007669"/>
    <property type="project" value="UniProtKB-ARBA"/>
</dbReference>
<dbReference type="STRING" id="857342.A0A2T3AUB4"/>
<dbReference type="InParanoid" id="A0A2T3AUB4"/>
<keyword evidence="4" id="KW-0560">Oxidoreductase</keyword>
<dbReference type="InterPro" id="IPR038220">
    <property type="entry name" value="PHOX_C_sf"/>
</dbReference>
<dbReference type="GO" id="GO:0071949">
    <property type="term" value="F:FAD binding"/>
    <property type="evidence" value="ECO:0007669"/>
    <property type="project" value="InterPro"/>
</dbReference>
<dbReference type="RefSeq" id="XP_024718268.1">
    <property type="nucleotide sequence ID" value="XM_024861127.1"/>
</dbReference>
<gene>
    <name evidence="7" type="ORF">M430DRAFT_107041</name>
</gene>